<dbReference type="CDD" id="cd07185">
    <property type="entry name" value="OmpA_C-like"/>
    <property type="match status" value="1"/>
</dbReference>
<sequence>MLKRSLLLCLTMAAGACTNEAGLERQSVFGEATRHNAAVTSGDLNFVVQLGQRFANEVPTTINFDFNSARLDSQAKAVLDRQADWIKQFPEVRFKVFGHTDAVGSDAYNRRLGKRRATTSVNYLISKGISRKRLEAVVSLGETKPVIASPNRERENRRTVTEVSGFVRDNPLLDGKYAAIVYRDYVQSAVVEGTLTLDDGLETKLGGE</sequence>
<evidence type="ECO:0000256" key="2">
    <source>
        <dbReference type="ARBA" id="ARBA00023136"/>
    </source>
</evidence>
<dbReference type="InterPro" id="IPR006664">
    <property type="entry name" value="OMP_bac"/>
</dbReference>
<proteinExistence type="predicted"/>
<evidence type="ECO:0000256" key="3">
    <source>
        <dbReference type="ARBA" id="ARBA00023237"/>
    </source>
</evidence>
<evidence type="ECO:0000259" key="4">
    <source>
        <dbReference type="Pfam" id="PF00691"/>
    </source>
</evidence>
<evidence type="ECO:0000313" key="5">
    <source>
        <dbReference type="EMBL" id="SCZ68649.1"/>
    </source>
</evidence>
<keyword evidence="2" id="KW-0472">Membrane</keyword>
<keyword evidence="6" id="KW-1185">Reference proteome</keyword>
<dbReference type="Gene3D" id="3.30.1330.60">
    <property type="entry name" value="OmpA-like domain"/>
    <property type="match status" value="1"/>
</dbReference>
<name>A0A1G5R5R1_9RHOB</name>
<accession>A0A1G5R5R1</accession>
<dbReference type="InterPro" id="IPR006665">
    <property type="entry name" value="OmpA-like"/>
</dbReference>
<evidence type="ECO:0000313" key="6">
    <source>
        <dbReference type="Proteomes" id="UP000198767"/>
    </source>
</evidence>
<dbReference type="OrthoDB" id="9810367at2"/>
<dbReference type="Proteomes" id="UP000198767">
    <property type="component" value="Unassembled WGS sequence"/>
</dbReference>
<dbReference type="RefSeq" id="WP_090219625.1">
    <property type="nucleotide sequence ID" value="NZ_CANMPF010000008.1"/>
</dbReference>
<keyword evidence="3" id="KW-0998">Cell outer membrane</keyword>
<dbReference type="PRINTS" id="PR01021">
    <property type="entry name" value="OMPADOMAIN"/>
</dbReference>
<reference evidence="5 6" key="1">
    <citation type="submission" date="2016-10" db="EMBL/GenBank/DDBJ databases">
        <authorList>
            <person name="de Groot N.N."/>
        </authorList>
    </citation>
    <scope>NUCLEOTIDE SEQUENCE [LARGE SCALE GENOMIC DNA]</scope>
    <source>
        <strain evidence="5 6">U95</strain>
    </source>
</reference>
<dbReference type="SUPFAM" id="SSF103088">
    <property type="entry name" value="OmpA-like"/>
    <property type="match status" value="1"/>
</dbReference>
<evidence type="ECO:0000256" key="1">
    <source>
        <dbReference type="ARBA" id="ARBA00004442"/>
    </source>
</evidence>
<dbReference type="AlphaFoldDB" id="A0A1G5R5R1"/>
<dbReference type="Pfam" id="PF00691">
    <property type="entry name" value="OmpA"/>
    <property type="match status" value="1"/>
</dbReference>
<dbReference type="PANTHER" id="PTHR30329">
    <property type="entry name" value="STATOR ELEMENT OF FLAGELLAR MOTOR COMPLEX"/>
    <property type="match status" value="1"/>
</dbReference>
<dbReference type="STRING" id="1156985.SAMN04488118_10850"/>
<dbReference type="GO" id="GO:0009279">
    <property type="term" value="C:cell outer membrane"/>
    <property type="evidence" value="ECO:0007669"/>
    <property type="project" value="UniProtKB-SubCell"/>
</dbReference>
<feature type="domain" description="OmpA-like" evidence="4">
    <location>
        <begin position="64"/>
        <end position="157"/>
    </location>
</feature>
<dbReference type="EMBL" id="FMWG01000008">
    <property type="protein sequence ID" value="SCZ68649.1"/>
    <property type="molecule type" value="Genomic_DNA"/>
</dbReference>
<gene>
    <name evidence="5" type="ORF">SAMN04488118_10850</name>
</gene>
<organism evidence="5 6">
    <name type="scientific">Epibacterium ulvae</name>
    <dbReference type="NCBI Taxonomy" id="1156985"/>
    <lineage>
        <taxon>Bacteria</taxon>
        <taxon>Pseudomonadati</taxon>
        <taxon>Pseudomonadota</taxon>
        <taxon>Alphaproteobacteria</taxon>
        <taxon>Rhodobacterales</taxon>
        <taxon>Roseobacteraceae</taxon>
        <taxon>Epibacterium</taxon>
    </lineage>
</organism>
<dbReference type="PANTHER" id="PTHR30329:SF21">
    <property type="entry name" value="LIPOPROTEIN YIAD-RELATED"/>
    <property type="match status" value="1"/>
</dbReference>
<protein>
    <submittedName>
        <fullName evidence="5">OmpA family protein</fullName>
    </submittedName>
</protein>
<dbReference type="InterPro" id="IPR050330">
    <property type="entry name" value="Bact_OuterMem_StrucFunc"/>
</dbReference>
<dbReference type="InterPro" id="IPR036737">
    <property type="entry name" value="OmpA-like_sf"/>
</dbReference>
<comment type="subcellular location">
    <subcellularLocation>
        <location evidence="1">Cell outer membrane</location>
    </subcellularLocation>
</comment>